<reference evidence="2" key="1">
    <citation type="submission" date="2021-01" db="EMBL/GenBank/DDBJ databases">
        <title>Whole genome shotgun sequence of Spirilliplanes yamanashiensis NBRC 15828.</title>
        <authorList>
            <person name="Komaki H."/>
            <person name="Tamura T."/>
        </authorList>
    </citation>
    <scope>NUCLEOTIDE SEQUENCE</scope>
    <source>
        <strain evidence="2">NBRC 15828</strain>
    </source>
</reference>
<feature type="compositionally biased region" description="Low complexity" evidence="1">
    <location>
        <begin position="8"/>
        <end position="24"/>
    </location>
</feature>
<keyword evidence="3" id="KW-1185">Reference proteome</keyword>
<dbReference type="Proteomes" id="UP000652013">
    <property type="component" value="Unassembled WGS sequence"/>
</dbReference>
<organism evidence="2 3">
    <name type="scientific">Spirilliplanes yamanashiensis</name>
    <dbReference type="NCBI Taxonomy" id="42233"/>
    <lineage>
        <taxon>Bacteria</taxon>
        <taxon>Bacillati</taxon>
        <taxon>Actinomycetota</taxon>
        <taxon>Actinomycetes</taxon>
        <taxon>Micromonosporales</taxon>
        <taxon>Micromonosporaceae</taxon>
        <taxon>Spirilliplanes</taxon>
    </lineage>
</organism>
<gene>
    <name evidence="2" type="ORF">Sya03_43360</name>
</gene>
<proteinExistence type="predicted"/>
<dbReference type="AlphaFoldDB" id="A0A8J3YBE1"/>
<evidence type="ECO:0000313" key="3">
    <source>
        <dbReference type="Proteomes" id="UP000652013"/>
    </source>
</evidence>
<dbReference type="EMBL" id="BOOY01000030">
    <property type="protein sequence ID" value="GIJ04984.1"/>
    <property type="molecule type" value="Genomic_DNA"/>
</dbReference>
<comment type="caution">
    <text evidence="2">The sequence shown here is derived from an EMBL/GenBank/DDBJ whole genome shotgun (WGS) entry which is preliminary data.</text>
</comment>
<accession>A0A8J3YBE1</accession>
<evidence type="ECO:0000256" key="1">
    <source>
        <dbReference type="SAM" id="MobiDB-lite"/>
    </source>
</evidence>
<dbReference type="RefSeq" id="WP_239107746.1">
    <property type="nucleotide sequence ID" value="NZ_BAAAGJ010000018.1"/>
</dbReference>
<name>A0A8J3YBE1_9ACTN</name>
<sequence length="129" mass="13208">MPPPAPGTPGRAAAPATDIPDTAPLEAIAVPPAPPTDADLDTLIRARLALAGIDLDQLPPGTRPDPVTGSPGRDTVLASLRAFLRGTVTTLSAYQLPVPAGTDPAHVVPLSQQRAPLLYPSISTAWRAS</sequence>
<feature type="region of interest" description="Disordered" evidence="1">
    <location>
        <begin position="1"/>
        <end position="36"/>
    </location>
</feature>
<protein>
    <submittedName>
        <fullName evidence="2">Uncharacterized protein</fullName>
    </submittedName>
</protein>
<evidence type="ECO:0000313" key="2">
    <source>
        <dbReference type="EMBL" id="GIJ04984.1"/>
    </source>
</evidence>